<comment type="caution">
    <text evidence="2">The sequence shown here is derived from an EMBL/GenBank/DDBJ whole genome shotgun (WGS) entry which is preliminary data.</text>
</comment>
<dbReference type="PANTHER" id="PTHR45138">
    <property type="entry name" value="REGULATORY COMPONENTS OF SENSORY TRANSDUCTION SYSTEM"/>
    <property type="match status" value="1"/>
</dbReference>
<organism evidence="2 3">
    <name type="scientific">Paracerasibacillus soli</name>
    <dbReference type="NCBI Taxonomy" id="480284"/>
    <lineage>
        <taxon>Bacteria</taxon>
        <taxon>Bacillati</taxon>
        <taxon>Bacillota</taxon>
        <taxon>Bacilli</taxon>
        <taxon>Bacillales</taxon>
        <taxon>Bacillaceae</taxon>
        <taxon>Paracerasibacillus</taxon>
    </lineage>
</organism>
<gene>
    <name evidence="2" type="ORF">RWD45_09095</name>
</gene>
<dbReference type="InterPro" id="IPR029016">
    <property type="entry name" value="GAF-like_dom_sf"/>
</dbReference>
<dbReference type="Pfam" id="PF00990">
    <property type="entry name" value="GGDEF"/>
    <property type="match status" value="1"/>
</dbReference>
<dbReference type="EC" id="2.7.7.65" evidence="2"/>
<dbReference type="InterPro" id="IPR029787">
    <property type="entry name" value="Nucleotide_cyclase"/>
</dbReference>
<sequence length="372" mass="41817">MKFQYPGLTVYLFLSQDIETTSLPIKSLEYDEQGVNKPSTRAFLSGTTLLDNHHEGNRLYAPLKGKQGVYGVLEVIAPADLFFPKKEINFISQLAKVAGKAIENTTLIQNSNRLVTDLRLINETSRQLNSNLNVCEIIKLLKGKIAERCKYSQIGIIHKANNDSVVQILEGSTEYFYTEAGTALVNDLFGKVTSKNDGLIKGNYADGVLQFRSLMAVPMQYAGVSRAMIVLLHEKPYYFTFESFKIVQALIGHSTLALSNTILKEKLEHAAITDYLTKLHTRAYLDDRIKEHMEVGKMGSLVLFDIDDFKKINDHYGHHIGDRVLVQVANILCESIRSHDIAARWGGEELAIYLHECNISDSEIVASEFLRK</sequence>
<dbReference type="InterPro" id="IPR043128">
    <property type="entry name" value="Rev_trsase/Diguanyl_cyclase"/>
</dbReference>
<dbReference type="InterPro" id="IPR000160">
    <property type="entry name" value="GGDEF_dom"/>
</dbReference>
<dbReference type="NCBIfam" id="TIGR00254">
    <property type="entry name" value="GGDEF"/>
    <property type="match status" value="1"/>
</dbReference>
<evidence type="ECO:0000313" key="3">
    <source>
        <dbReference type="Proteomes" id="UP001275315"/>
    </source>
</evidence>
<dbReference type="EMBL" id="JAWDIQ010000001">
    <property type="protein sequence ID" value="MDY0408681.1"/>
    <property type="molecule type" value="Genomic_DNA"/>
</dbReference>
<dbReference type="Proteomes" id="UP001275315">
    <property type="component" value="Unassembled WGS sequence"/>
</dbReference>
<dbReference type="SUPFAM" id="SSF55781">
    <property type="entry name" value="GAF domain-like"/>
    <property type="match status" value="2"/>
</dbReference>
<keyword evidence="3" id="KW-1185">Reference proteome</keyword>
<dbReference type="PROSITE" id="PS50887">
    <property type="entry name" value="GGDEF"/>
    <property type="match status" value="1"/>
</dbReference>
<dbReference type="GO" id="GO:0052621">
    <property type="term" value="F:diguanylate cyclase activity"/>
    <property type="evidence" value="ECO:0007669"/>
    <property type="project" value="UniProtKB-EC"/>
</dbReference>
<proteinExistence type="predicted"/>
<dbReference type="PANTHER" id="PTHR45138:SF9">
    <property type="entry name" value="DIGUANYLATE CYCLASE DGCM-RELATED"/>
    <property type="match status" value="1"/>
</dbReference>
<accession>A0ABU5CQN0</accession>
<name>A0ABU5CQN0_9BACI</name>
<protein>
    <submittedName>
        <fullName evidence="2">Sensor domain-containing diguanylate cyclase</fullName>
        <ecNumber evidence="2">2.7.7.65</ecNumber>
    </submittedName>
</protein>
<dbReference type="InterPro" id="IPR050469">
    <property type="entry name" value="Diguanylate_Cyclase"/>
</dbReference>
<keyword evidence="2" id="KW-0808">Transferase</keyword>
<dbReference type="SUPFAM" id="SSF55073">
    <property type="entry name" value="Nucleotide cyclase"/>
    <property type="match status" value="1"/>
</dbReference>
<dbReference type="Gene3D" id="3.30.450.40">
    <property type="match status" value="2"/>
</dbReference>
<dbReference type="RefSeq" id="WP_320379394.1">
    <property type="nucleotide sequence ID" value="NZ_JAWDIQ010000001.1"/>
</dbReference>
<dbReference type="SMART" id="SM00267">
    <property type="entry name" value="GGDEF"/>
    <property type="match status" value="1"/>
</dbReference>
<keyword evidence="2" id="KW-0548">Nucleotidyltransferase</keyword>
<evidence type="ECO:0000259" key="1">
    <source>
        <dbReference type="PROSITE" id="PS50887"/>
    </source>
</evidence>
<dbReference type="Gene3D" id="3.30.70.270">
    <property type="match status" value="1"/>
</dbReference>
<reference evidence="2 3" key="1">
    <citation type="submission" date="2023-10" db="EMBL/GenBank/DDBJ databases">
        <title>Virgibacillus soli CC-YMP-6 genome.</title>
        <authorList>
            <person name="Miliotis G."/>
            <person name="Sengupta P."/>
            <person name="Hameed A."/>
            <person name="Chuvochina M."/>
            <person name="Mcdonagh F."/>
            <person name="Simpson A.C."/>
            <person name="Singh N.K."/>
            <person name="Rekha P.D."/>
            <person name="Raman K."/>
            <person name="Hugenholtz P."/>
            <person name="Venkateswaran K."/>
        </authorList>
    </citation>
    <scope>NUCLEOTIDE SEQUENCE [LARGE SCALE GENOMIC DNA]</scope>
    <source>
        <strain evidence="2 3">CC-YMP-6</strain>
    </source>
</reference>
<evidence type="ECO:0000313" key="2">
    <source>
        <dbReference type="EMBL" id="MDY0408681.1"/>
    </source>
</evidence>
<feature type="domain" description="GGDEF" evidence="1">
    <location>
        <begin position="297"/>
        <end position="372"/>
    </location>
</feature>
<dbReference type="CDD" id="cd01949">
    <property type="entry name" value="GGDEF"/>
    <property type="match status" value="1"/>
</dbReference>